<dbReference type="AlphaFoldDB" id="A0A4Z2F2T4"/>
<feature type="region of interest" description="Disordered" evidence="1">
    <location>
        <begin position="79"/>
        <end position="112"/>
    </location>
</feature>
<accession>A0A4Z2F2T4</accession>
<protein>
    <submittedName>
        <fullName evidence="2">Uncharacterized protein</fullName>
    </submittedName>
</protein>
<feature type="region of interest" description="Disordered" evidence="1">
    <location>
        <begin position="1"/>
        <end position="20"/>
    </location>
</feature>
<name>A0A4Z2F2T4_9TELE</name>
<comment type="caution">
    <text evidence="2">The sequence shown here is derived from an EMBL/GenBank/DDBJ whole genome shotgun (WGS) entry which is preliminary data.</text>
</comment>
<reference evidence="2 3" key="1">
    <citation type="submission" date="2019-03" db="EMBL/GenBank/DDBJ databases">
        <title>First draft genome of Liparis tanakae, snailfish: a comprehensive survey of snailfish specific genes.</title>
        <authorList>
            <person name="Kim W."/>
            <person name="Song I."/>
            <person name="Jeong J.-H."/>
            <person name="Kim D."/>
            <person name="Kim S."/>
            <person name="Ryu S."/>
            <person name="Song J.Y."/>
            <person name="Lee S.K."/>
        </authorList>
    </citation>
    <scope>NUCLEOTIDE SEQUENCE [LARGE SCALE GENOMIC DNA]</scope>
    <source>
        <tissue evidence="2">Muscle</tissue>
    </source>
</reference>
<sequence>MQCPSPPPPPPLPPPPSSSPFRCHIAAGTRLLGNHIPGTKRAQLVWTGLVRRRRILWRREARPALQPSHVELLKSSAAAAPRITGGPRRAASGVPGAGRKEPAGGKFGGFQKEGGGLSERRYWRSAVVTLQALHAVNASPS</sequence>
<evidence type="ECO:0000256" key="1">
    <source>
        <dbReference type="SAM" id="MobiDB-lite"/>
    </source>
</evidence>
<proteinExistence type="predicted"/>
<keyword evidence="3" id="KW-1185">Reference proteome</keyword>
<feature type="compositionally biased region" description="Pro residues" evidence="1">
    <location>
        <begin position="1"/>
        <end position="18"/>
    </location>
</feature>
<evidence type="ECO:0000313" key="3">
    <source>
        <dbReference type="Proteomes" id="UP000314294"/>
    </source>
</evidence>
<dbReference type="Proteomes" id="UP000314294">
    <property type="component" value="Unassembled WGS sequence"/>
</dbReference>
<organism evidence="2 3">
    <name type="scientific">Liparis tanakae</name>
    <name type="common">Tanaka's snailfish</name>
    <dbReference type="NCBI Taxonomy" id="230148"/>
    <lineage>
        <taxon>Eukaryota</taxon>
        <taxon>Metazoa</taxon>
        <taxon>Chordata</taxon>
        <taxon>Craniata</taxon>
        <taxon>Vertebrata</taxon>
        <taxon>Euteleostomi</taxon>
        <taxon>Actinopterygii</taxon>
        <taxon>Neopterygii</taxon>
        <taxon>Teleostei</taxon>
        <taxon>Neoteleostei</taxon>
        <taxon>Acanthomorphata</taxon>
        <taxon>Eupercaria</taxon>
        <taxon>Perciformes</taxon>
        <taxon>Cottioidei</taxon>
        <taxon>Cottales</taxon>
        <taxon>Liparidae</taxon>
        <taxon>Liparis</taxon>
    </lineage>
</organism>
<gene>
    <name evidence="2" type="ORF">EYF80_054392</name>
</gene>
<evidence type="ECO:0000313" key="2">
    <source>
        <dbReference type="EMBL" id="TNN35445.1"/>
    </source>
</evidence>
<dbReference type="EMBL" id="SRLO01001768">
    <property type="protein sequence ID" value="TNN35445.1"/>
    <property type="molecule type" value="Genomic_DNA"/>
</dbReference>